<dbReference type="KEGG" id="cgh:CGC50_00530"/>
<dbReference type="EMBL" id="CP022386">
    <property type="protein sequence ID" value="ATA88092.1"/>
    <property type="molecule type" value="Genomic_DNA"/>
</dbReference>
<keyword evidence="4" id="KW-1003">Cell membrane</keyword>
<dbReference type="GO" id="GO:0015190">
    <property type="term" value="F:L-leucine transmembrane transporter activity"/>
    <property type="evidence" value="ECO:0007669"/>
    <property type="project" value="TreeGrafter"/>
</dbReference>
<feature type="transmembrane region" description="Helical" evidence="9">
    <location>
        <begin position="76"/>
        <end position="97"/>
    </location>
</feature>
<feature type="transmembrane region" description="Helical" evidence="9">
    <location>
        <begin position="223"/>
        <end position="245"/>
    </location>
</feature>
<evidence type="ECO:0000256" key="8">
    <source>
        <dbReference type="ARBA" id="ARBA00023136"/>
    </source>
</evidence>
<dbReference type="GO" id="GO:0015818">
    <property type="term" value="P:isoleucine transport"/>
    <property type="evidence" value="ECO:0007669"/>
    <property type="project" value="TreeGrafter"/>
</dbReference>
<dbReference type="OrthoDB" id="9783920at2"/>
<dbReference type="GeneID" id="84807052"/>
<evidence type="ECO:0000256" key="6">
    <source>
        <dbReference type="ARBA" id="ARBA00022970"/>
    </source>
</evidence>
<keyword evidence="3" id="KW-0813">Transport</keyword>
<feature type="transmembrane region" description="Helical" evidence="9">
    <location>
        <begin position="150"/>
        <end position="170"/>
    </location>
</feature>
<keyword evidence="8 9" id="KW-0472">Membrane</keyword>
<evidence type="ECO:0000256" key="9">
    <source>
        <dbReference type="SAM" id="Phobius"/>
    </source>
</evidence>
<dbReference type="Pfam" id="PF05525">
    <property type="entry name" value="Branch_AA_trans"/>
    <property type="match status" value="1"/>
</dbReference>
<dbReference type="Proteomes" id="UP000217250">
    <property type="component" value="Chromosome"/>
</dbReference>
<sequence>MKKKITLLRVIVTSFAMFSIFFGAGNFILPPRLGQQAGDHWLLVAIGFCLSAVLIPIAGILVQARLQGSVLDFGKKVSPIVALILGCLLYGMCLAFPMPRTASVSYEMVSASFTGTIPAWAKYFFYIVYFLLVGYLCYQRNKVLDVLGKYLTPIMVGIIFLLILKAIFSISDIEISSFQKPLAEGLKEGYQTYDAMSSIIIGGVISASLFMDNSLDKSQVKRLTIYSGIGSGILLFITYTGFIYAGASQGGYFPAIVERVPLLVAITKHVLGGVGGLLLSIAVGISCFTTAVGIITGGADFFKEITKGNERTYRIFVTILCVYCVIVAPYGVEYIIKIAYPVLVLFYPVVIVLVFLHLLPSYLASKTVFKVVSLVTFVTTIPLFLEQLGYHFFEVPFPLHEYGVSWLFPAFWAWVTTVLIEKTIVKSKK</sequence>
<feature type="transmembrane region" description="Helical" evidence="9">
    <location>
        <begin position="41"/>
        <end position="64"/>
    </location>
</feature>
<reference evidence="11" key="1">
    <citation type="submission" date="2017-06" db="EMBL/GenBank/DDBJ databases">
        <title>Capnocytophaga spp. assemblies.</title>
        <authorList>
            <person name="Gulvik C.A."/>
        </authorList>
    </citation>
    <scope>NUCLEOTIDE SEQUENCE [LARGE SCALE GENOMIC DNA]</scope>
    <source>
        <strain evidence="11">H1496</strain>
    </source>
</reference>
<gene>
    <name evidence="10" type="primary">brnQ</name>
    <name evidence="10" type="ORF">CGC50_00530</name>
</gene>
<dbReference type="RefSeq" id="WP_095911240.1">
    <property type="nucleotide sequence ID" value="NZ_CAUPXI010000016.1"/>
</dbReference>
<evidence type="ECO:0000313" key="10">
    <source>
        <dbReference type="EMBL" id="ATA88092.1"/>
    </source>
</evidence>
<dbReference type="InterPro" id="IPR004685">
    <property type="entry name" value="Brnchd-chn_aa_trnsp_Livcs"/>
</dbReference>
<feature type="transmembrane region" description="Helical" evidence="9">
    <location>
        <begin position="371"/>
        <end position="390"/>
    </location>
</feature>
<evidence type="ECO:0000256" key="1">
    <source>
        <dbReference type="ARBA" id="ARBA00004651"/>
    </source>
</evidence>
<comment type="subcellular location">
    <subcellularLocation>
        <location evidence="1">Cell membrane</location>
        <topology evidence="1">Multi-pass membrane protein</topology>
    </subcellularLocation>
</comment>
<organism evidence="10 11">
    <name type="scientific">Capnocytophaga gingivalis</name>
    <dbReference type="NCBI Taxonomy" id="1017"/>
    <lineage>
        <taxon>Bacteria</taxon>
        <taxon>Pseudomonadati</taxon>
        <taxon>Bacteroidota</taxon>
        <taxon>Flavobacteriia</taxon>
        <taxon>Flavobacteriales</taxon>
        <taxon>Flavobacteriaceae</taxon>
        <taxon>Capnocytophaga</taxon>
    </lineage>
</organism>
<dbReference type="PANTHER" id="PTHR30588:SF0">
    <property type="entry name" value="BRANCHED-CHAIN AMINO ACID PERMEASE BRNQ"/>
    <property type="match status" value="1"/>
</dbReference>
<feature type="transmembrane region" description="Helical" evidence="9">
    <location>
        <begin position="190"/>
        <end position="211"/>
    </location>
</feature>
<dbReference type="GO" id="GO:0005886">
    <property type="term" value="C:plasma membrane"/>
    <property type="evidence" value="ECO:0007669"/>
    <property type="project" value="UniProtKB-SubCell"/>
</dbReference>
<dbReference type="GO" id="GO:0015188">
    <property type="term" value="F:L-isoleucine transmembrane transporter activity"/>
    <property type="evidence" value="ECO:0007669"/>
    <property type="project" value="TreeGrafter"/>
</dbReference>
<feature type="transmembrane region" description="Helical" evidence="9">
    <location>
        <begin position="277"/>
        <end position="301"/>
    </location>
</feature>
<feature type="transmembrane region" description="Helical" evidence="9">
    <location>
        <begin position="402"/>
        <end position="420"/>
    </location>
</feature>
<evidence type="ECO:0000256" key="4">
    <source>
        <dbReference type="ARBA" id="ARBA00022475"/>
    </source>
</evidence>
<accession>A0A250FSE4</accession>
<dbReference type="AlphaFoldDB" id="A0A250FSE4"/>
<evidence type="ECO:0000256" key="5">
    <source>
        <dbReference type="ARBA" id="ARBA00022692"/>
    </source>
</evidence>
<evidence type="ECO:0000313" key="11">
    <source>
        <dbReference type="Proteomes" id="UP000217250"/>
    </source>
</evidence>
<evidence type="ECO:0000256" key="3">
    <source>
        <dbReference type="ARBA" id="ARBA00022448"/>
    </source>
</evidence>
<proteinExistence type="inferred from homology"/>
<feature type="transmembrane region" description="Helical" evidence="9">
    <location>
        <begin position="117"/>
        <end position="138"/>
    </location>
</feature>
<feature type="transmembrane region" description="Helical" evidence="9">
    <location>
        <begin position="338"/>
        <end position="359"/>
    </location>
</feature>
<comment type="similarity">
    <text evidence="2">Belongs to the branched chain amino acid transporter family.</text>
</comment>
<keyword evidence="6" id="KW-0029">Amino-acid transport</keyword>
<dbReference type="GO" id="GO:0005304">
    <property type="term" value="F:L-valine transmembrane transporter activity"/>
    <property type="evidence" value="ECO:0007669"/>
    <property type="project" value="TreeGrafter"/>
</dbReference>
<feature type="transmembrane region" description="Helical" evidence="9">
    <location>
        <begin position="313"/>
        <end position="332"/>
    </location>
</feature>
<dbReference type="NCBIfam" id="TIGR00796">
    <property type="entry name" value="livcs"/>
    <property type="match status" value="1"/>
</dbReference>
<feature type="transmembrane region" description="Helical" evidence="9">
    <location>
        <begin position="7"/>
        <end position="29"/>
    </location>
</feature>
<evidence type="ECO:0000256" key="2">
    <source>
        <dbReference type="ARBA" id="ARBA00008540"/>
    </source>
</evidence>
<protein>
    <submittedName>
        <fullName evidence="10">Branched-chain amino acid transport system II carrier protein</fullName>
    </submittedName>
</protein>
<keyword evidence="7 9" id="KW-1133">Transmembrane helix</keyword>
<dbReference type="PANTHER" id="PTHR30588">
    <property type="entry name" value="BRANCHED-CHAIN AMINO ACID TRANSPORT SYSTEM 2 CARRIER PROTEIN"/>
    <property type="match status" value="1"/>
</dbReference>
<keyword evidence="5 9" id="KW-0812">Transmembrane</keyword>
<name>A0A250FSE4_9FLAO</name>
<evidence type="ECO:0000256" key="7">
    <source>
        <dbReference type="ARBA" id="ARBA00022989"/>
    </source>
</evidence>
<dbReference type="GO" id="GO:0015820">
    <property type="term" value="P:L-leucine transport"/>
    <property type="evidence" value="ECO:0007669"/>
    <property type="project" value="TreeGrafter"/>
</dbReference>